<organism evidence="9 10">
    <name type="scientific">Microdochium bolleyi</name>
    <dbReference type="NCBI Taxonomy" id="196109"/>
    <lineage>
        <taxon>Eukaryota</taxon>
        <taxon>Fungi</taxon>
        <taxon>Dikarya</taxon>
        <taxon>Ascomycota</taxon>
        <taxon>Pezizomycotina</taxon>
        <taxon>Sordariomycetes</taxon>
        <taxon>Xylariomycetidae</taxon>
        <taxon>Xylariales</taxon>
        <taxon>Microdochiaceae</taxon>
        <taxon>Microdochium</taxon>
    </lineage>
</organism>
<dbReference type="InterPro" id="IPR044574">
    <property type="entry name" value="ARIP4-like"/>
</dbReference>
<protein>
    <submittedName>
        <fullName evidence="9">SNF2 family N-terminal domain-domain-containing protein</fullName>
    </submittedName>
</protein>
<reference evidence="10" key="1">
    <citation type="submission" date="2016-02" db="EMBL/GenBank/DDBJ databases">
        <title>Draft genome sequence of Microdochium bolleyi, a fungal endophyte of beachgrass.</title>
        <authorList>
            <consortium name="DOE Joint Genome Institute"/>
            <person name="David A.S."/>
            <person name="May G."/>
            <person name="Haridas S."/>
            <person name="Lim J."/>
            <person name="Wang M."/>
            <person name="Labutti K."/>
            <person name="Lipzen A."/>
            <person name="Barry K."/>
            <person name="Grigoriev I.V."/>
        </authorList>
    </citation>
    <scope>NUCLEOTIDE SEQUENCE [LARGE SCALE GENOMIC DNA]</scope>
    <source>
        <strain evidence="10">J235TASD1</strain>
    </source>
</reference>
<dbReference type="InParanoid" id="A0A136JC94"/>
<dbReference type="GO" id="GO:0016887">
    <property type="term" value="F:ATP hydrolysis activity"/>
    <property type="evidence" value="ECO:0007669"/>
    <property type="project" value="InterPro"/>
</dbReference>
<name>A0A136JC94_9PEZI</name>
<evidence type="ECO:0000256" key="3">
    <source>
        <dbReference type="ARBA" id="ARBA00022741"/>
    </source>
</evidence>
<dbReference type="Gene3D" id="3.40.50.300">
    <property type="entry name" value="P-loop containing nucleotide triphosphate hydrolases"/>
    <property type="match status" value="1"/>
</dbReference>
<proteinExistence type="inferred from homology"/>
<dbReference type="PANTHER" id="PTHR45797:SF1">
    <property type="entry name" value="HELICASE ARIP4"/>
    <property type="match status" value="1"/>
</dbReference>
<dbReference type="OrthoDB" id="2020972at2759"/>
<evidence type="ECO:0000313" key="9">
    <source>
        <dbReference type="EMBL" id="KXJ94785.1"/>
    </source>
</evidence>
<evidence type="ECO:0000256" key="5">
    <source>
        <dbReference type="ARBA" id="ARBA00022840"/>
    </source>
</evidence>
<dbReference type="PANTHER" id="PTHR45797">
    <property type="entry name" value="RAD54-LIKE"/>
    <property type="match status" value="1"/>
</dbReference>
<dbReference type="GO" id="GO:0005524">
    <property type="term" value="F:ATP binding"/>
    <property type="evidence" value="ECO:0007669"/>
    <property type="project" value="UniProtKB-KW"/>
</dbReference>
<comment type="subcellular location">
    <subcellularLocation>
        <location evidence="1">Nucleus</location>
    </subcellularLocation>
</comment>
<dbReference type="InterPro" id="IPR038718">
    <property type="entry name" value="SNF2-like_sf"/>
</dbReference>
<evidence type="ECO:0000313" key="10">
    <source>
        <dbReference type="Proteomes" id="UP000070501"/>
    </source>
</evidence>
<dbReference type="AlphaFoldDB" id="A0A136JC94"/>
<evidence type="ECO:0000256" key="2">
    <source>
        <dbReference type="ARBA" id="ARBA00007025"/>
    </source>
</evidence>
<evidence type="ECO:0000256" key="1">
    <source>
        <dbReference type="ARBA" id="ARBA00004123"/>
    </source>
</evidence>
<sequence>MKGILLDNPNLVVADEAHLMKNPKSKLHIAATTFSTKSRIAMTGSPLANNVEEYHAMVNWVAPNYLSDIKAFRDHFARPIHEGLQISSSAYQRRKMLARLRALKNDVAPKVDRKTLAVLKNSIPNKTEFVLVMPLTTIQRKAYELLIQFQQGVAMESASHNATIFATLNVLALLCAHPQCFKKRLLGKDSSSDRIATSETG</sequence>
<dbReference type="PROSITE" id="PS51192">
    <property type="entry name" value="HELICASE_ATP_BIND_1"/>
    <property type="match status" value="1"/>
</dbReference>
<dbReference type="STRING" id="196109.A0A136JC94"/>
<feature type="non-terminal residue" evidence="9">
    <location>
        <position position="201"/>
    </location>
</feature>
<feature type="domain" description="Helicase ATP-binding" evidence="8">
    <location>
        <begin position="1"/>
        <end position="64"/>
    </location>
</feature>
<dbReference type="Pfam" id="PF00176">
    <property type="entry name" value="SNF2-rel_dom"/>
    <property type="match status" value="1"/>
</dbReference>
<dbReference type="EMBL" id="KQ964247">
    <property type="protein sequence ID" value="KXJ94785.1"/>
    <property type="molecule type" value="Genomic_DNA"/>
</dbReference>
<comment type="similarity">
    <text evidence="2">Belongs to the SNF2/RAD54 helicase family.</text>
</comment>
<dbReference type="InterPro" id="IPR014001">
    <property type="entry name" value="Helicase_ATP-bd"/>
</dbReference>
<keyword evidence="6" id="KW-0238">DNA-binding</keyword>
<dbReference type="InterPro" id="IPR027417">
    <property type="entry name" value="P-loop_NTPase"/>
</dbReference>
<evidence type="ECO:0000256" key="7">
    <source>
        <dbReference type="ARBA" id="ARBA00023242"/>
    </source>
</evidence>
<keyword evidence="3" id="KW-0547">Nucleotide-binding</keyword>
<evidence type="ECO:0000256" key="6">
    <source>
        <dbReference type="ARBA" id="ARBA00023125"/>
    </source>
</evidence>
<keyword evidence="5" id="KW-0067">ATP-binding</keyword>
<gene>
    <name evidence="9" type="ORF">Micbo1qcDRAFT_160071</name>
</gene>
<dbReference type="Gene3D" id="1.20.120.850">
    <property type="entry name" value="SWI2/SNF2 ATPases, N-terminal domain"/>
    <property type="match status" value="1"/>
</dbReference>
<keyword evidence="7" id="KW-0539">Nucleus</keyword>
<dbReference type="InterPro" id="IPR000330">
    <property type="entry name" value="SNF2_N"/>
</dbReference>
<keyword evidence="10" id="KW-1185">Reference proteome</keyword>
<keyword evidence="4" id="KW-0378">Hydrolase</keyword>
<dbReference type="GO" id="GO:0005634">
    <property type="term" value="C:nucleus"/>
    <property type="evidence" value="ECO:0007669"/>
    <property type="project" value="UniProtKB-SubCell"/>
</dbReference>
<dbReference type="GO" id="GO:0003677">
    <property type="term" value="F:DNA binding"/>
    <property type="evidence" value="ECO:0007669"/>
    <property type="project" value="UniProtKB-KW"/>
</dbReference>
<keyword evidence="4" id="KW-0347">Helicase</keyword>
<evidence type="ECO:0000256" key="4">
    <source>
        <dbReference type="ARBA" id="ARBA00022806"/>
    </source>
</evidence>
<accession>A0A136JC94</accession>
<dbReference type="Gene3D" id="3.40.50.10810">
    <property type="entry name" value="Tandem AAA-ATPase domain"/>
    <property type="match status" value="1"/>
</dbReference>
<dbReference type="GO" id="GO:0004386">
    <property type="term" value="F:helicase activity"/>
    <property type="evidence" value="ECO:0007669"/>
    <property type="project" value="UniProtKB-KW"/>
</dbReference>
<dbReference type="Proteomes" id="UP000070501">
    <property type="component" value="Unassembled WGS sequence"/>
</dbReference>
<dbReference type="SUPFAM" id="SSF52540">
    <property type="entry name" value="P-loop containing nucleoside triphosphate hydrolases"/>
    <property type="match status" value="1"/>
</dbReference>
<evidence type="ECO:0000259" key="8">
    <source>
        <dbReference type="PROSITE" id="PS51192"/>
    </source>
</evidence>